<evidence type="ECO:0000313" key="2">
    <source>
        <dbReference type="EMBL" id="EKC31998.1"/>
    </source>
</evidence>
<dbReference type="InterPro" id="IPR012338">
    <property type="entry name" value="Beta-lactam/transpept-like"/>
</dbReference>
<dbReference type="InterPro" id="IPR050491">
    <property type="entry name" value="AmpC-like"/>
</dbReference>
<sequence length="556" mass="62258">MYTLLLLLVVQGSGSSFSDREYQGFSDFLDGVISCRGVTGGVLTLVKDERVVLTKSFGYYDLERRRKATVNTRFFIGSLTKAFTSAVIAKLLAEHPSYTWDTPIAHILGPSFRLANDLLSKSVNLRDVLAHKVGVPSNFSPLLVGFPENTTREDFVRHEPLYPLRTKFVYSNYMYVLAGFVAEKMGGKPWETLVKELLFEPLGMRDSGFVSDVKNFTQYPSAFAYVDGRLERVDQNLLFSVLPGGPAGSIYTTADDMNKWMNFNLGNGSISNGSVVIPDKYFTELHKEQMSSPFSKNNLYKPVYPVSDMTLSYCLGWVSSVYRGYRKIWHSGGIAGYSSLLWLFPDLKAGVFVTITGAKDNQYRPSLYTIASQASDLLLGNTPWLNESTSCTFPAPWKDLKSIQHGNPQKPHPELYWNITVSQTTYAGLYGHLAFGNMTITSDGDGILLNYGRFGRLRLLPINEQLFLGYFLDSLSFTTNSDGNTEPLVIDFKFNALGAVESIEFPVDLSVPQKTSFKRIDKFRSRYTRNYSVMTKAEGRGVGTFLSVTAAWCLFH</sequence>
<dbReference type="Gene3D" id="3.40.710.10">
    <property type="entry name" value="DD-peptidase/beta-lactamase superfamily"/>
    <property type="match status" value="1"/>
</dbReference>
<dbReference type="Pfam" id="PF00144">
    <property type="entry name" value="Beta-lactamase"/>
    <property type="match status" value="1"/>
</dbReference>
<accession>K1QDE9</accession>
<reference evidence="2" key="1">
    <citation type="journal article" date="2012" name="Nature">
        <title>The oyster genome reveals stress adaptation and complexity of shell formation.</title>
        <authorList>
            <person name="Zhang G."/>
            <person name="Fang X."/>
            <person name="Guo X."/>
            <person name="Li L."/>
            <person name="Luo R."/>
            <person name="Xu F."/>
            <person name="Yang P."/>
            <person name="Zhang L."/>
            <person name="Wang X."/>
            <person name="Qi H."/>
            <person name="Xiong Z."/>
            <person name="Que H."/>
            <person name="Xie Y."/>
            <person name="Holland P.W."/>
            <person name="Paps J."/>
            <person name="Zhu Y."/>
            <person name="Wu F."/>
            <person name="Chen Y."/>
            <person name="Wang J."/>
            <person name="Peng C."/>
            <person name="Meng J."/>
            <person name="Yang L."/>
            <person name="Liu J."/>
            <person name="Wen B."/>
            <person name="Zhang N."/>
            <person name="Huang Z."/>
            <person name="Zhu Q."/>
            <person name="Feng Y."/>
            <person name="Mount A."/>
            <person name="Hedgecock D."/>
            <person name="Xu Z."/>
            <person name="Liu Y."/>
            <person name="Domazet-Loso T."/>
            <person name="Du Y."/>
            <person name="Sun X."/>
            <person name="Zhang S."/>
            <person name="Liu B."/>
            <person name="Cheng P."/>
            <person name="Jiang X."/>
            <person name="Li J."/>
            <person name="Fan D."/>
            <person name="Wang W."/>
            <person name="Fu W."/>
            <person name="Wang T."/>
            <person name="Wang B."/>
            <person name="Zhang J."/>
            <person name="Peng Z."/>
            <person name="Li Y."/>
            <person name="Li N."/>
            <person name="Wang J."/>
            <person name="Chen M."/>
            <person name="He Y."/>
            <person name="Tan F."/>
            <person name="Song X."/>
            <person name="Zheng Q."/>
            <person name="Huang R."/>
            <person name="Yang H."/>
            <person name="Du X."/>
            <person name="Chen L."/>
            <person name="Yang M."/>
            <person name="Gaffney P.M."/>
            <person name="Wang S."/>
            <person name="Luo L."/>
            <person name="She Z."/>
            <person name="Ming Y."/>
            <person name="Huang W."/>
            <person name="Zhang S."/>
            <person name="Huang B."/>
            <person name="Zhang Y."/>
            <person name="Qu T."/>
            <person name="Ni P."/>
            <person name="Miao G."/>
            <person name="Wang J."/>
            <person name="Wang Q."/>
            <person name="Steinberg C.E."/>
            <person name="Wang H."/>
            <person name="Li N."/>
            <person name="Qian L."/>
            <person name="Zhang G."/>
            <person name="Li Y."/>
            <person name="Yang H."/>
            <person name="Liu X."/>
            <person name="Wang J."/>
            <person name="Yin Y."/>
            <person name="Wang J."/>
        </authorList>
    </citation>
    <scope>NUCLEOTIDE SEQUENCE [LARGE SCALE GENOMIC DNA]</scope>
    <source>
        <strain evidence="2">05x7-T-G4-1.051#20</strain>
    </source>
</reference>
<dbReference type="EMBL" id="JH818182">
    <property type="protein sequence ID" value="EKC31998.1"/>
    <property type="molecule type" value="Genomic_DNA"/>
</dbReference>
<dbReference type="HOGENOM" id="CLU_020027_14_3_1"/>
<dbReference type="InterPro" id="IPR001466">
    <property type="entry name" value="Beta-lactam-related"/>
</dbReference>
<dbReference type="SUPFAM" id="SSF56601">
    <property type="entry name" value="beta-lactamase/transpeptidase-like"/>
    <property type="match status" value="1"/>
</dbReference>
<dbReference type="PANTHER" id="PTHR46825:SF15">
    <property type="entry name" value="BETA-LACTAMASE-RELATED DOMAIN-CONTAINING PROTEIN"/>
    <property type="match status" value="1"/>
</dbReference>
<dbReference type="PANTHER" id="PTHR46825">
    <property type="entry name" value="D-ALANYL-D-ALANINE-CARBOXYPEPTIDASE/ENDOPEPTIDASE AMPH"/>
    <property type="match status" value="1"/>
</dbReference>
<dbReference type="InParanoid" id="K1QDE9"/>
<gene>
    <name evidence="2" type="ORF">CGI_10022874</name>
</gene>
<evidence type="ECO:0000259" key="1">
    <source>
        <dbReference type="Pfam" id="PF00144"/>
    </source>
</evidence>
<organism evidence="2">
    <name type="scientific">Magallana gigas</name>
    <name type="common">Pacific oyster</name>
    <name type="synonym">Crassostrea gigas</name>
    <dbReference type="NCBI Taxonomy" id="29159"/>
    <lineage>
        <taxon>Eukaryota</taxon>
        <taxon>Metazoa</taxon>
        <taxon>Spiralia</taxon>
        <taxon>Lophotrochozoa</taxon>
        <taxon>Mollusca</taxon>
        <taxon>Bivalvia</taxon>
        <taxon>Autobranchia</taxon>
        <taxon>Pteriomorphia</taxon>
        <taxon>Ostreida</taxon>
        <taxon>Ostreoidea</taxon>
        <taxon>Ostreidae</taxon>
        <taxon>Magallana</taxon>
    </lineage>
</organism>
<protein>
    <submittedName>
        <fullName evidence="2">Protein flp</fullName>
    </submittedName>
</protein>
<feature type="domain" description="Beta-lactamase-related" evidence="1">
    <location>
        <begin position="36"/>
        <end position="369"/>
    </location>
</feature>
<dbReference type="AlphaFoldDB" id="K1QDE9"/>
<name>K1QDE9_MAGGI</name>
<proteinExistence type="predicted"/>